<sequence>MPEMRFVVVWPDGSQEECYSPSLVIRDFFEEGQTYPLDEFLSRSREALTLASDRVKLRYGFPCSLALGQIARIEQRAALFNTPAACVAVRQFIL</sequence>
<dbReference type="RefSeq" id="WP_058899485.1">
    <property type="nucleotide sequence ID" value="NZ_CP013068.1"/>
</dbReference>
<keyword evidence="2" id="KW-1185">Reference proteome</keyword>
<accession>A0A0U3PL73</accession>
<reference evidence="1 2" key="1">
    <citation type="submission" date="2015-10" db="EMBL/GenBank/DDBJ databases">
        <title>The world's first case of liver abscess caused by Pannonibacter phragmitetus.</title>
        <authorList>
            <person name="Ming D."/>
            <person name="Wang M."/>
            <person name="Zhou Y."/>
            <person name="Jiang T."/>
            <person name="Hu S."/>
        </authorList>
    </citation>
    <scope>NUCLEOTIDE SEQUENCE [LARGE SCALE GENOMIC DNA]</scope>
    <source>
        <strain evidence="1 2">31801</strain>
    </source>
</reference>
<evidence type="ECO:0000313" key="2">
    <source>
        <dbReference type="Proteomes" id="UP000064921"/>
    </source>
</evidence>
<evidence type="ECO:0008006" key="3">
    <source>
        <dbReference type="Google" id="ProtNLM"/>
    </source>
</evidence>
<organism evidence="1 2">
    <name type="scientific">Pannonibacter phragmitetus</name>
    <dbReference type="NCBI Taxonomy" id="121719"/>
    <lineage>
        <taxon>Bacteria</taxon>
        <taxon>Pseudomonadati</taxon>
        <taxon>Pseudomonadota</taxon>
        <taxon>Alphaproteobacteria</taxon>
        <taxon>Hyphomicrobiales</taxon>
        <taxon>Stappiaceae</taxon>
        <taxon>Pannonibacter</taxon>
    </lineage>
</organism>
<dbReference type="Proteomes" id="UP000064921">
    <property type="component" value="Chromosome"/>
</dbReference>
<dbReference type="AlphaFoldDB" id="A0A0U3PL73"/>
<dbReference type="NCBIfam" id="TIGR04042">
    <property type="entry name" value="MSMEG_0570_fam"/>
    <property type="match status" value="1"/>
</dbReference>
<dbReference type="STRING" id="121719.APZ00_15530"/>
<name>A0A0U3PL73_9HYPH</name>
<dbReference type="InterPro" id="IPR023846">
    <property type="entry name" value="CHP04042_MSMEG0570"/>
</dbReference>
<dbReference type="KEGG" id="pphr:APZ00_15530"/>
<protein>
    <recommendedName>
        <fullName evidence="3">MSMEG_0570 family protein</fullName>
    </recommendedName>
</protein>
<proteinExistence type="predicted"/>
<evidence type="ECO:0000313" key="1">
    <source>
        <dbReference type="EMBL" id="ALV28300.1"/>
    </source>
</evidence>
<dbReference type="EMBL" id="CP013068">
    <property type="protein sequence ID" value="ALV28300.1"/>
    <property type="molecule type" value="Genomic_DNA"/>
</dbReference>
<gene>
    <name evidence="1" type="ORF">APZ00_15530</name>
</gene>